<dbReference type="PROSITE" id="PS50294">
    <property type="entry name" value="WD_REPEATS_REGION"/>
    <property type="match status" value="1"/>
</dbReference>
<evidence type="ECO:0000256" key="7">
    <source>
        <dbReference type="PIRNR" id="PIRNR038093"/>
    </source>
</evidence>
<dbReference type="PANTHER" id="PTHR10709">
    <property type="entry name" value="ACTIN-RELATED PROTEIN 2/3 COMPLEX SUBUNIT 1"/>
    <property type="match status" value="1"/>
</dbReference>
<accession>A0A9W8AQU8</accession>
<dbReference type="Gene3D" id="2.130.10.10">
    <property type="entry name" value="YVTN repeat-like/Quinoprotein amine dehydrogenase"/>
    <property type="match status" value="1"/>
</dbReference>
<comment type="subcellular location">
    <subcellularLocation>
        <location evidence="7">Cytoplasm</location>
        <location evidence="7">Cytoskeleton</location>
        <location evidence="7">Actin patch</location>
    </subcellularLocation>
</comment>
<reference evidence="10" key="1">
    <citation type="submission" date="2022-07" db="EMBL/GenBank/DDBJ databases">
        <title>Phylogenomic reconstructions and comparative analyses of Kickxellomycotina fungi.</title>
        <authorList>
            <person name="Reynolds N.K."/>
            <person name="Stajich J.E."/>
            <person name="Barry K."/>
            <person name="Grigoriev I.V."/>
            <person name="Crous P."/>
            <person name="Smith M.E."/>
        </authorList>
    </citation>
    <scope>NUCLEOTIDE SEQUENCE</scope>
    <source>
        <strain evidence="10">RSA 1196</strain>
    </source>
</reference>
<evidence type="ECO:0000256" key="8">
    <source>
        <dbReference type="PROSITE-ProRule" id="PRU00221"/>
    </source>
</evidence>
<evidence type="ECO:0000256" key="2">
    <source>
        <dbReference type="ARBA" id="ARBA00022490"/>
    </source>
</evidence>
<comment type="function">
    <text evidence="7">Functions as component of the Arp2/3 complex which is involved in regulation of actin polymerization and together with an activating nucleation-promoting factor (NPF) mediates the formation of branched actin networks.</text>
</comment>
<dbReference type="EMBL" id="JANBPY010000932">
    <property type="protein sequence ID" value="KAJ1962663.1"/>
    <property type="molecule type" value="Genomic_DNA"/>
</dbReference>
<dbReference type="AlphaFoldDB" id="A0A9W8AQU8"/>
<dbReference type="InterPro" id="IPR036322">
    <property type="entry name" value="WD40_repeat_dom_sf"/>
</dbReference>
<feature type="region of interest" description="Disordered" evidence="9">
    <location>
        <begin position="325"/>
        <end position="347"/>
    </location>
</feature>
<keyword evidence="11" id="KW-1185">Reference proteome</keyword>
<dbReference type="GO" id="GO:0005885">
    <property type="term" value="C:Arp2/3 protein complex"/>
    <property type="evidence" value="ECO:0007669"/>
    <property type="project" value="UniProtKB-UniRule"/>
</dbReference>
<dbReference type="PROSITE" id="PS00678">
    <property type="entry name" value="WD_REPEATS_1"/>
    <property type="match status" value="1"/>
</dbReference>
<dbReference type="OrthoDB" id="406844at2759"/>
<dbReference type="SUPFAM" id="SSF50978">
    <property type="entry name" value="WD40 repeat-like"/>
    <property type="match status" value="1"/>
</dbReference>
<dbReference type="Proteomes" id="UP001150925">
    <property type="component" value="Unassembled WGS sequence"/>
</dbReference>
<keyword evidence="2 7" id="KW-0963">Cytoplasm</keyword>
<dbReference type="SMART" id="SM00320">
    <property type="entry name" value="WD40"/>
    <property type="match status" value="3"/>
</dbReference>
<organism evidence="10 11">
    <name type="scientific">Dispira parvispora</name>
    <dbReference type="NCBI Taxonomy" id="1520584"/>
    <lineage>
        <taxon>Eukaryota</taxon>
        <taxon>Fungi</taxon>
        <taxon>Fungi incertae sedis</taxon>
        <taxon>Zoopagomycota</taxon>
        <taxon>Kickxellomycotina</taxon>
        <taxon>Dimargaritomycetes</taxon>
        <taxon>Dimargaritales</taxon>
        <taxon>Dimargaritaceae</taxon>
        <taxon>Dispira</taxon>
    </lineage>
</organism>
<gene>
    <name evidence="10" type="primary">arc1</name>
    <name evidence="10" type="ORF">IWQ62_003458</name>
</gene>
<dbReference type="PANTHER" id="PTHR10709:SF2">
    <property type="entry name" value="ACTIN-RELATED PROTEIN 2_3 COMPLEX SUBUNIT"/>
    <property type="match status" value="1"/>
</dbReference>
<dbReference type="InterPro" id="IPR019775">
    <property type="entry name" value="WD40_repeat_CS"/>
</dbReference>
<evidence type="ECO:0000256" key="6">
    <source>
        <dbReference type="ARBA" id="ARBA00023212"/>
    </source>
</evidence>
<comment type="similarity">
    <text evidence="1 7">Belongs to the WD repeat ARPC1 family.</text>
</comment>
<feature type="repeat" description="WD" evidence="8">
    <location>
        <begin position="52"/>
        <end position="86"/>
    </location>
</feature>
<dbReference type="InterPro" id="IPR001680">
    <property type="entry name" value="WD40_rpt"/>
</dbReference>
<keyword evidence="4" id="KW-0677">Repeat</keyword>
<evidence type="ECO:0000256" key="3">
    <source>
        <dbReference type="ARBA" id="ARBA00022574"/>
    </source>
</evidence>
<proteinExistence type="inferred from homology"/>
<dbReference type="InterPro" id="IPR015943">
    <property type="entry name" value="WD40/YVTN_repeat-like_dom_sf"/>
</dbReference>
<dbReference type="PIRSF" id="PIRSF038093">
    <property type="entry name" value="ARP2/3_su1"/>
    <property type="match status" value="1"/>
</dbReference>
<keyword evidence="6 7" id="KW-0206">Cytoskeleton</keyword>
<comment type="caution">
    <text evidence="10">The sequence shown here is derived from an EMBL/GenBank/DDBJ whole genome shotgun (WGS) entry which is preliminary data.</text>
</comment>
<sequence>MAVLDQHTFPFCVTAHAFNHDRTKVAVCPNNNLVEIYKVSNGGTSWVLEHTLDEHDLPVTSIDWAPKTNRIVTCSQDKNAYVWNFDGQAWKPTLVHLRVNRAATFAKWSPLEDKFAVASGARCIAVCYFGEDNDWWVSKHIKKPITSTVLCLDWHPNNVLLAAGSADMKARVFSAFIKGVDKKPPPSVWGEKLPFNKVCGEFSNPSSGWVHGVAFSPSGDALAWTGHDSSLSVAYPGSNQVVHVRTPQLPLLSLFWPSESSIIAAGHDCTPVLFERQDSEAQSNATNPSAPAWKRIKSLDQGQSKPQVSKIASNSAFNMFRQMDSRAQQSTGSDTQTRFQPDSKSIHQNTITSIKPLAGLGGAQMEFSSSGLDGKVAVWAI</sequence>
<evidence type="ECO:0000256" key="9">
    <source>
        <dbReference type="SAM" id="MobiDB-lite"/>
    </source>
</evidence>
<keyword evidence="3 8" id="KW-0853">WD repeat</keyword>
<name>A0A9W8AQU8_9FUNG</name>
<dbReference type="InterPro" id="IPR017383">
    <property type="entry name" value="ARPC1"/>
</dbReference>
<dbReference type="PROSITE" id="PS50082">
    <property type="entry name" value="WD_REPEATS_2"/>
    <property type="match status" value="1"/>
</dbReference>
<evidence type="ECO:0000256" key="4">
    <source>
        <dbReference type="ARBA" id="ARBA00022737"/>
    </source>
</evidence>
<protein>
    <recommendedName>
        <fullName evidence="7">Actin-related protein 2/3 complex subunit</fullName>
    </recommendedName>
</protein>
<dbReference type="GO" id="GO:0051015">
    <property type="term" value="F:actin filament binding"/>
    <property type="evidence" value="ECO:0007669"/>
    <property type="project" value="TreeGrafter"/>
</dbReference>
<dbReference type="Pfam" id="PF00400">
    <property type="entry name" value="WD40"/>
    <property type="match status" value="2"/>
</dbReference>
<dbReference type="GO" id="GO:0030479">
    <property type="term" value="C:actin cortical patch"/>
    <property type="evidence" value="ECO:0007669"/>
    <property type="project" value="UniProtKB-SubCell"/>
</dbReference>
<keyword evidence="5 7" id="KW-0009">Actin-binding</keyword>
<evidence type="ECO:0000256" key="1">
    <source>
        <dbReference type="ARBA" id="ARBA00006260"/>
    </source>
</evidence>
<dbReference type="GO" id="GO:0034314">
    <property type="term" value="P:Arp2/3 complex-mediated actin nucleation"/>
    <property type="evidence" value="ECO:0007669"/>
    <property type="project" value="UniProtKB-UniRule"/>
</dbReference>
<evidence type="ECO:0000313" key="11">
    <source>
        <dbReference type="Proteomes" id="UP001150925"/>
    </source>
</evidence>
<evidence type="ECO:0000313" key="10">
    <source>
        <dbReference type="EMBL" id="KAJ1962663.1"/>
    </source>
</evidence>
<evidence type="ECO:0000256" key="5">
    <source>
        <dbReference type="ARBA" id="ARBA00023203"/>
    </source>
</evidence>